<dbReference type="OrthoDB" id="9809549at2"/>
<name>A0A6I4IRH4_9SPHI</name>
<keyword evidence="3" id="KW-0378">Hydrolase</keyword>
<feature type="chain" id="PRO_5026172017" evidence="1">
    <location>
        <begin position="22"/>
        <end position="429"/>
    </location>
</feature>
<sequence length="429" mass="47329">MKKLLFILALILSLPQVYAQAAEPGIYRIALSKFTLYYNRNQPDSIFNMFAADVKKDLPMLKNREMISELQVRSGRLQRATFTTLNEGIAIYRADFQRAVLSMQISINGAGKIGGLLFDNYRGQNMVKPVDDPYTTETPLELKTLSGAIRGTLAMPKQASGKVPVVLIIPSSGPTDRDGNKPKLNQQPDTYKLIAFALAKNGIASLRYDKRLTGEVITPAKETQLRFDDYIDDAVMLAGALREDERFSKVVLLGHSEGSLVGMLAAVSQPVNGFISVEGESLPGDKLMSEQLKNQPDYITKGFKQITDSLRRGKTYDKVDPSLYSIARVSVQPYLMTWMRFDPVKEIKKVKAPTLIIQGTTDLQVSAADAERLKKGKSDAKVVMIPGMNYVLKEAPAAQAANLATYNQSALPVKPELVSAITDFVKSIK</sequence>
<evidence type="ECO:0000313" key="3">
    <source>
        <dbReference type="EMBL" id="MVN92884.1"/>
    </source>
</evidence>
<dbReference type="Pfam" id="PF12146">
    <property type="entry name" value="Hydrolase_4"/>
    <property type="match status" value="1"/>
</dbReference>
<dbReference type="EMBL" id="WQLA01000007">
    <property type="protein sequence ID" value="MVN92884.1"/>
    <property type="molecule type" value="Genomic_DNA"/>
</dbReference>
<dbReference type="SUPFAM" id="SSF53474">
    <property type="entry name" value="alpha/beta-Hydrolases"/>
    <property type="match status" value="1"/>
</dbReference>
<keyword evidence="1" id="KW-0732">Signal</keyword>
<proteinExistence type="predicted"/>
<evidence type="ECO:0000256" key="1">
    <source>
        <dbReference type="SAM" id="SignalP"/>
    </source>
</evidence>
<evidence type="ECO:0000259" key="2">
    <source>
        <dbReference type="Pfam" id="PF12146"/>
    </source>
</evidence>
<evidence type="ECO:0000313" key="4">
    <source>
        <dbReference type="Proteomes" id="UP000434850"/>
    </source>
</evidence>
<accession>A0A6I4IRH4</accession>
<feature type="domain" description="Serine aminopeptidase S33" evidence="2">
    <location>
        <begin position="190"/>
        <end position="272"/>
    </location>
</feature>
<dbReference type="RefSeq" id="WP_157543192.1">
    <property type="nucleotide sequence ID" value="NZ_WQLA01000007.1"/>
</dbReference>
<gene>
    <name evidence="3" type="ORF">GO816_17255</name>
</gene>
<protein>
    <submittedName>
        <fullName evidence="3">Alpha/beta fold hydrolase</fullName>
    </submittedName>
</protein>
<organism evidence="3 4">
    <name type="scientific">Mucilaginibacter aquatilis</name>
    <dbReference type="NCBI Taxonomy" id="1517760"/>
    <lineage>
        <taxon>Bacteria</taxon>
        <taxon>Pseudomonadati</taxon>
        <taxon>Bacteroidota</taxon>
        <taxon>Sphingobacteriia</taxon>
        <taxon>Sphingobacteriales</taxon>
        <taxon>Sphingobacteriaceae</taxon>
        <taxon>Mucilaginibacter</taxon>
    </lineage>
</organism>
<dbReference type="PANTHER" id="PTHR43265:SF1">
    <property type="entry name" value="ESTERASE ESTD"/>
    <property type="match status" value="1"/>
</dbReference>
<feature type="signal peptide" evidence="1">
    <location>
        <begin position="1"/>
        <end position="21"/>
    </location>
</feature>
<dbReference type="InterPro" id="IPR029058">
    <property type="entry name" value="AB_hydrolase_fold"/>
</dbReference>
<dbReference type="InterPro" id="IPR022742">
    <property type="entry name" value="Hydrolase_4"/>
</dbReference>
<dbReference type="AlphaFoldDB" id="A0A6I4IRH4"/>
<comment type="caution">
    <text evidence="3">The sequence shown here is derived from an EMBL/GenBank/DDBJ whole genome shotgun (WGS) entry which is preliminary data.</text>
</comment>
<reference evidence="3 4" key="1">
    <citation type="submission" date="2019-12" db="EMBL/GenBank/DDBJ databases">
        <title>Mucilaginibacter sp. HME9299 genome sequencing and assembly.</title>
        <authorList>
            <person name="Kang H."/>
            <person name="Kim H."/>
            <person name="Joh K."/>
        </authorList>
    </citation>
    <scope>NUCLEOTIDE SEQUENCE [LARGE SCALE GENOMIC DNA]</scope>
    <source>
        <strain evidence="3 4">HME9299</strain>
    </source>
</reference>
<dbReference type="GO" id="GO:0052689">
    <property type="term" value="F:carboxylic ester hydrolase activity"/>
    <property type="evidence" value="ECO:0007669"/>
    <property type="project" value="TreeGrafter"/>
</dbReference>
<dbReference type="Proteomes" id="UP000434850">
    <property type="component" value="Unassembled WGS sequence"/>
</dbReference>
<dbReference type="Gene3D" id="3.40.50.1820">
    <property type="entry name" value="alpha/beta hydrolase"/>
    <property type="match status" value="1"/>
</dbReference>
<dbReference type="InterPro" id="IPR053145">
    <property type="entry name" value="AB_hydrolase_Est10"/>
</dbReference>
<keyword evidence="4" id="KW-1185">Reference proteome</keyword>
<dbReference type="PANTHER" id="PTHR43265">
    <property type="entry name" value="ESTERASE ESTD"/>
    <property type="match status" value="1"/>
</dbReference>